<protein>
    <submittedName>
        <fullName evidence="2">Cell shape determination protein CcmA</fullName>
    </submittedName>
</protein>
<evidence type="ECO:0000256" key="1">
    <source>
        <dbReference type="ARBA" id="ARBA00044755"/>
    </source>
</evidence>
<name>A0A2A5WEZ9_9GAMM</name>
<comment type="caution">
    <text evidence="2">The sequence shown here is derived from an EMBL/GenBank/DDBJ whole genome shotgun (WGS) entry which is preliminary data.</text>
</comment>
<dbReference type="AlphaFoldDB" id="A0A2A5WEZ9"/>
<evidence type="ECO:0000313" key="2">
    <source>
        <dbReference type="EMBL" id="PDH35115.1"/>
    </source>
</evidence>
<sequence>MFGRDDNNRSPSGPANTLVSRATEIVGDIHFSGELIIEGCIKGNIYAEDDSTSLIRIAEKGAVEGEICVPSAIINGLVQGDVRSANHIELAAKAVVVGNVYYNLIEMVMGSEVNGNLMHISAGQQDTKRLTVNKKKLPFDSKSLQKD</sequence>
<reference evidence="2 3" key="1">
    <citation type="submission" date="2017-08" db="EMBL/GenBank/DDBJ databases">
        <title>Fine stratification of microbial communities through a metagenomic profile of the photic zone.</title>
        <authorList>
            <person name="Haro-Moreno J.M."/>
            <person name="Lopez-Perez M."/>
            <person name="De La Torre J."/>
            <person name="Picazo A."/>
            <person name="Camacho A."/>
            <person name="Rodriguez-Valera F."/>
        </authorList>
    </citation>
    <scope>NUCLEOTIDE SEQUENCE [LARGE SCALE GENOMIC DNA]</scope>
    <source>
        <strain evidence="2">MED-G28</strain>
    </source>
</reference>
<gene>
    <name evidence="2" type="ORF">CNF02_03550</name>
</gene>
<accession>A0A2A5WEZ9</accession>
<dbReference type="PANTHER" id="PTHR35024:SF4">
    <property type="entry name" value="POLYMER-FORMING CYTOSKELETAL PROTEIN"/>
    <property type="match status" value="1"/>
</dbReference>
<dbReference type="InterPro" id="IPR007607">
    <property type="entry name" value="BacA/B"/>
</dbReference>
<dbReference type="PANTHER" id="PTHR35024">
    <property type="entry name" value="HYPOTHETICAL CYTOSOLIC PROTEIN"/>
    <property type="match status" value="1"/>
</dbReference>
<comment type="similarity">
    <text evidence="1">Belongs to the bactofilin family.</text>
</comment>
<organism evidence="2 3">
    <name type="scientific">OM182 bacterium MED-G28</name>
    <dbReference type="NCBI Taxonomy" id="1986256"/>
    <lineage>
        <taxon>Bacteria</taxon>
        <taxon>Pseudomonadati</taxon>
        <taxon>Pseudomonadota</taxon>
        <taxon>Gammaproteobacteria</taxon>
        <taxon>OMG group</taxon>
        <taxon>OM182 clade</taxon>
    </lineage>
</organism>
<proteinExistence type="inferred from homology"/>
<dbReference type="EMBL" id="NTJZ01000002">
    <property type="protein sequence ID" value="PDH35115.1"/>
    <property type="molecule type" value="Genomic_DNA"/>
</dbReference>
<dbReference type="Pfam" id="PF04519">
    <property type="entry name" value="Bactofilin"/>
    <property type="match status" value="1"/>
</dbReference>
<dbReference type="Proteomes" id="UP000219329">
    <property type="component" value="Unassembled WGS sequence"/>
</dbReference>
<evidence type="ECO:0000313" key="3">
    <source>
        <dbReference type="Proteomes" id="UP000219329"/>
    </source>
</evidence>